<evidence type="ECO:0000313" key="11">
    <source>
        <dbReference type="EMBL" id="PWQ97199.1"/>
    </source>
</evidence>
<proteinExistence type="inferred from homology"/>
<dbReference type="Pfam" id="PF21917">
    <property type="entry name" value="NMB0537_N"/>
    <property type="match status" value="1"/>
</dbReference>
<dbReference type="RefSeq" id="WP_109837657.1">
    <property type="nucleotide sequence ID" value="NZ_QGKM01000027.1"/>
</dbReference>
<dbReference type="SUPFAM" id="SSF56176">
    <property type="entry name" value="FAD-binding/transporter-associated domain-like"/>
    <property type="match status" value="1"/>
</dbReference>
<evidence type="ECO:0000256" key="2">
    <source>
        <dbReference type="ARBA" id="ARBA00022448"/>
    </source>
</evidence>
<evidence type="ECO:0000256" key="6">
    <source>
        <dbReference type="ARBA" id="ARBA00023285"/>
    </source>
</evidence>
<sequence length="280" mass="31836">MKPKPVKIKPPSWLKRWALGKFDLSASSGDELVDRLRAAQRKNVIAPNSLSMMEGVLQVDQLKVRDIMIPRSHIQFVFHDDKYHDILNRVLESGHSRYPVLDDNLDDVEGVLLAKDLLKYVGREDEFDMDDILRPAIVVPEGQKLESLLAHFRRSRNHMAVVVDEYSGTAGLVTIEDVLEQIVGEIDDEHDHIDDKLDIRKHGDGRFTVLAGTEISVFNQYFKTSLPDSAFDTVGGVVTNEFGKIPKQHDELMIEEIKFRVLRSDSRRIQLLEVQTAEAA</sequence>
<dbReference type="PANTHER" id="PTHR22777:SF27">
    <property type="entry name" value="MAGNESIUM AND COBALT EFFLUX PROTEIN CORC"/>
    <property type="match status" value="1"/>
</dbReference>
<comment type="function">
    <text evidence="7">Plays a role in the transport of magnesium and cobalt ions.</text>
</comment>
<accession>A0A317CFR0</accession>
<evidence type="ECO:0000256" key="8">
    <source>
        <dbReference type="ARBA" id="ARBA00040729"/>
    </source>
</evidence>
<protein>
    <recommendedName>
        <fullName evidence="8">Magnesium and cobalt efflux protein CorC</fullName>
    </recommendedName>
</protein>
<dbReference type="InterPro" id="IPR000644">
    <property type="entry name" value="CBS_dom"/>
</dbReference>
<dbReference type="EMBL" id="QGKM01000027">
    <property type="protein sequence ID" value="PWQ97199.1"/>
    <property type="molecule type" value="Genomic_DNA"/>
</dbReference>
<keyword evidence="4" id="KW-0460">Magnesium</keyword>
<feature type="domain" description="CBS" evidence="10">
    <location>
        <begin position="132"/>
        <end position="189"/>
    </location>
</feature>
<dbReference type="AlphaFoldDB" id="A0A317CFR0"/>
<feature type="domain" description="CBS" evidence="10">
    <location>
        <begin position="68"/>
        <end position="127"/>
    </location>
</feature>
<comment type="caution">
    <text evidence="11">The sequence shown here is derived from an EMBL/GenBank/DDBJ whole genome shotgun (WGS) entry which is preliminary data.</text>
</comment>
<dbReference type="PROSITE" id="PS51371">
    <property type="entry name" value="CBS"/>
    <property type="match status" value="2"/>
</dbReference>
<gene>
    <name evidence="11" type="ORF">DKW60_10740</name>
</gene>
<evidence type="ECO:0000256" key="4">
    <source>
        <dbReference type="ARBA" id="ARBA00022842"/>
    </source>
</evidence>
<evidence type="ECO:0000256" key="5">
    <source>
        <dbReference type="ARBA" id="ARBA00023122"/>
    </source>
</evidence>
<keyword evidence="3" id="KW-0677">Repeat</keyword>
<evidence type="ECO:0000256" key="1">
    <source>
        <dbReference type="ARBA" id="ARBA00006337"/>
    </source>
</evidence>
<dbReference type="GO" id="GO:0005886">
    <property type="term" value="C:plasma membrane"/>
    <property type="evidence" value="ECO:0007669"/>
    <property type="project" value="TreeGrafter"/>
</dbReference>
<dbReference type="PANTHER" id="PTHR22777">
    <property type="entry name" value="HEMOLYSIN-RELATED"/>
    <property type="match status" value="1"/>
</dbReference>
<dbReference type="InterPro" id="IPR005170">
    <property type="entry name" value="Transptr-assoc_dom"/>
</dbReference>
<dbReference type="FunFam" id="3.10.580.10:FF:000002">
    <property type="entry name" value="Magnesium/cobalt efflux protein CorC"/>
    <property type="match status" value="1"/>
</dbReference>
<organism evidence="11 12">
    <name type="scientific">Leucothrix pacifica</name>
    <dbReference type="NCBI Taxonomy" id="1247513"/>
    <lineage>
        <taxon>Bacteria</taxon>
        <taxon>Pseudomonadati</taxon>
        <taxon>Pseudomonadota</taxon>
        <taxon>Gammaproteobacteria</taxon>
        <taxon>Thiotrichales</taxon>
        <taxon>Thiotrichaceae</taxon>
        <taxon>Leucothrix</taxon>
    </lineage>
</organism>
<keyword evidence="2" id="KW-0813">Transport</keyword>
<dbReference type="GO" id="GO:0050660">
    <property type="term" value="F:flavin adenine dinucleotide binding"/>
    <property type="evidence" value="ECO:0007669"/>
    <property type="project" value="InterPro"/>
</dbReference>
<evidence type="ECO:0000313" key="12">
    <source>
        <dbReference type="Proteomes" id="UP000245539"/>
    </source>
</evidence>
<dbReference type="InterPro" id="IPR016169">
    <property type="entry name" value="FAD-bd_PCMH_sub2"/>
</dbReference>
<dbReference type="Proteomes" id="UP000245539">
    <property type="component" value="Unassembled WGS sequence"/>
</dbReference>
<comment type="similarity">
    <text evidence="1">Belongs to the UPF0053 family.</text>
</comment>
<dbReference type="Gene3D" id="3.10.580.10">
    <property type="entry name" value="CBS-domain"/>
    <property type="match status" value="1"/>
</dbReference>
<evidence type="ECO:0000256" key="7">
    <source>
        <dbReference type="ARBA" id="ARBA00037273"/>
    </source>
</evidence>
<keyword evidence="6" id="KW-0170">Cobalt</keyword>
<dbReference type="CDD" id="cd04590">
    <property type="entry name" value="CBS_pair_CorC_HlyC_assoc"/>
    <property type="match status" value="1"/>
</dbReference>
<keyword evidence="12" id="KW-1185">Reference proteome</keyword>
<dbReference type="InterPro" id="IPR046342">
    <property type="entry name" value="CBS_dom_sf"/>
</dbReference>
<evidence type="ECO:0000256" key="3">
    <source>
        <dbReference type="ARBA" id="ARBA00022737"/>
    </source>
</evidence>
<dbReference type="InterPro" id="IPR044751">
    <property type="entry name" value="Ion_transp-like_CBS"/>
</dbReference>
<evidence type="ECO:0000256" key="9">
    <source>
        <dbReference type="PROSITE-ProRule" id="PRU00703"/>
    </source>
</evidence>
<dbReference type="InterPro" id="IPR036318">
    <property type="entry name" value="FAD-bd_PCMH-like_sf"/>
</dbReference>
<reference evidence="11 12" key="1">
    <citation type="submission" date="2018-05" db="EMBL/GenBank/DDBJ databases">
        <title>Leucothrix arctica sp. nov., isolated from Arctic seawater.</title>
        <authorList>
            <person name="Choi A."/>
            <person name="Baek K."/>
        </authorList>
    </citation>
    <scope>NUCLEOTIDE SEQUENCE [LARGE SCALE GENOMIC DNA]</scope>
    <source>
        <strain evidence="11 12">JCM 18388</strain>
    </source>
</reference>
<dbReference type="Pfam" id="PF03471">
    <property type="entry name" value="CorC_HlyC"/>
    <property type="match status" value="1"/>
</dbReference>
<dbReference type="Pfam" id="PF00571">
    <property type="entry name" value="CBS"/>
    <property type="match status" value="2"/>
</dbReference>
<dbReference type="Gene3D" id="3.30.465.10">
    <property type="match status" value="1"/>
</dbReference>
<dbReference type="SMART" id="SM01091">
    <property type="entry name" value="CorC_HlyC"/>
    <property type="match status" value="1"/>
</dbReference>
<dbReference type="OrthoDB" id="9797674at2"/>
<dbReference type="SUPFAM" id="SSF54631">
    <property type="entry name" value="CBS-domain pair"/>
    <property type="match status" value="1"/>
</dbReference>
<name>A0A317CFR0_9GAMM</name>
<evidence type="ECO:0000259" key="10">
    <source>
        <dbReference type="PROSITE" id="PS51371"/>
    </source>
</evidence>
<dbReference type="InterPro" id="IPR054115">
    <property type="entry name" value="CorC_N"/>
</dbReference>
<keyword evidence="5 9" id="KW-0129">CBS domain</keyword>